<feature type="region of interest" description="Disordered" evidence="2">
    <location>
        <begin position="267"/>
        <end position="296"/>
    </location>
</feature>
<dbReference type="GO" id="GO:0005789">
    <property type="term" value="C:endoplasmic reticulum membrane"/>
    <property type="evidence" value="ECO:0007669"/>
    <property type="project" value="TreeGrafter"/>
</dbReference>
<evidence type="ECO:0000313" key="4">
    <source>
        <dbReference type="Proteomes" id="UP000507470"/>
    </source>
</evidence>
<accession>A0A6J8B2Z5</accession>
<dbReference type="InterPro" id="IPR004345">
    <property type="entry name" value="TB2_DP1_HVA22"/>
</dbReference>
<evidence type="ECO:0000256" key="2">
    <source>
        <dbReference type="SAM" id="MobiDB-lite"/>
    </source>
</evidence>
<dbReference type="OrthoDB" id="10009287at2759"/>
<dbReference type="AlphaFoldDB" id="A0A6J8B2Z5"/>
<dbReference type="PANTHER" id="PTHR12300:SF117">
    <property type="entry name" value="LP05237P-RELATED"/>
    <property type="match status" value="1"/>
</dbReference>
<dbReference type="GO" id="GO:0071786">
    <property type="term" value="P:endoplasmic reticulum tubular network organization"/>
    <property type="evidence" value="ECO:0007669"/>
    <property type="project" value="TreeGrafter"/>
</dbReference>
<dbReference type="Proteomes" id="UP000507470">
    <property type="component" value="Unassembled WGS sequence"/>
</dbReference>
<keyword evidence="1" id="KW-0472">Membrane</keyword>
<dbReference type="GO" id="GO:0005881">
    <property type="term" value="C:cytoplasmic microtubule"/>
    <property type="evidence" value="ECO:0007669"/>
    <property type="project" value="TreeGrafter"/>
</dbReference>
<proteinExistence type="inferred from homology"/>
<dbReference type="GO" id="GO:0071782">
    <property type="term" value="C:endoplasmic reticulum tubular network"/>
    <property type="evidence" value="ECO:0007669"/>
    <property type="project" value="TreeGrafter"/>
</dbReference>
<dbReference type="PANTHER" id="PTHR12300">
    <property type="entry name" value="HVA22-LIKE PROTEINS"/>
    <property type="match status" value="1"/>
</dbReference>
<feature type="compositionally biased region" description="Basic residues" evidence="2">
    <location>
        <begin position="286"/>
        <end position="296"/>
    </location>
</feature>
<keyword evidence="4" id="KW-1185">Reference proteome</keyword>
<comment type="subcellular location">
    <subcellularLocation>
        <location evidence="1">Membrane</location>
        <topology evidence="1">Multi-pass membrane protein</topology>
    </subcellularLocation>
</comment>
<gene>
    <name evidence="3" type="ORF">MCOR_13288</name>
</gene>
<dbReference type="EMBL" id="CACVKT020002230">
    <property type="protein sequence ID" value="CAC5376750.1"/>
    <property type="molecule type" value="Genomic_DNA"/>
</dbReference>
<dbReference type="Pfam" id="PF03134">
    <property type="entry name" value="TB2_DP1_HVA22"/>
    <property type="match status" value="1"/>
</dbReference>
<keyword evidence="1" id="KW-0812">Transmembrane</keyword>
<protein>
    <recommendedName>
        <fullName evidence="1">Receptor expression-enhancing protein</fullName>
    </recommendedName>
</protein>
<name>A0A6J8B2Z5_MYTCO</name>
<keyword evidence="1" id="KW-1133">Transmembrane helix</keyword>
<feature type="transmembrane region" description="Helical" evidence="1">
    <location>
        <begin position="39"/>
        <end position="62"/>
    </location>
</feature>
<dbReference type="GO" id="GO:0008017">
    <property type="term" value="F:microtubule binding"/>
    <property type="evidence" value="ECO:0007669"/>
    <property type="project" value="TreeGrafter"/>
</dbReference>
<evidence type="ECO:0000313" key="3">
    <source>
        <dbReference type="EMBL" id="CAC5376750.1"/>
    </source>
</evidence>
<evidence type="ECO:0000256" key="1">
    <source>
        <dbReference type="RuleBase" id="RU362006"/>
    </source>
</evidence>
<organism evidence="3 4">
    <name type="scientific">Mytilus coruscus</name>
    <name type="common">Sea mussel</name>
    <dbReference type="NCBI Taxonomy" id="42192"/>
    <lineage>
        <taxon>Eukaryota</taxon>
        <taxon>Metazoa</taxon>
        <taxon>Spiralia</taxon>
        <taxon>Lophotrochozoa</taxon>
        <taxon>Mollusca</taxon>
        <taxon>Bivalvia</taxon>
        <taxon>Autobranchia</taxon>
        <taxon>Pteriomorphia</taxon>
        <taxon>Mytilida</taxon>
        <taxon>Mytiloidea</taxon>
        <taxon>Mytilidae</taxon>
        <taxon>Mytilinae</taxon>
        <taxon>Mytilus</taxon>
    </lineage>
</organism>
<feature type="transmembrane region" description="Helical" evidence="1">
    <location>
        <begin position="6"/>
        <end position="27"/>
    </location>
</feature>
<comment type="similarity">
    <text evidence="1">Belongs to the DP1 family.</text>
</comment>
<reference evidence="3 4" key="1">
    <citation type="submission" date="2020-06" db="EMBL/GenBank/DDBJ databases">
        <authorList>
            <person name="Li R."/>
            <person name="Bekaert M."/>
        </authorList>
    </citation>
    <scope>NUCLEOTIDE SEQUENCE [LARGE SCALE GENOMIC DNA]</scope>
    <source>
        <strain evidence="4">wild</strain>
    </source>
</reference>
<sequence>MLTAVFSRLLVLVFGTLYPAYASYKAIRTRNAKEYAKWMMYWVVFAFFSCAETFSDVFLSWMPFYYEIKIIFVIWLLSPMTKGSSFLFKKFVHPQLKKREKDIDEYISQARTKGYSAILSLGHRGLKYCTNVVVRTAIKGQSTLTEHVRKSYSTNDLRVPDDSSDQMDSSISYIDDDEDELAKNKRDLEVINEEISDDEKSNYKKNKDSRLYEDNRELEKRKKTISRSNSDLTDVRRGNLRYQMEAPLASLNEEDEEIIYSEETYYLPTNNKRDYRADPYGTLPRTRAKTRGKINQ</sequence>